<evidence type="ECO:0000313" key="1">
    <source>
        <dbReference type="EMBL" id="RKG90055.1"/>
    </source>
</evidence>
<accession>A0A3A8J3L7</accession>
<dbReference type="InterPro" id="IPR024079">
    <property type="entry name" value="MetalloPept_cat_dom_sf"/>
</dbReference>
<dbReference type="Proteomes" id="UP000268094">
    <property type="component" value="Unassembled WGS sequence"/>
</dbReference>
<sequence>MSETERYRDALLKIAELARKATQEYKPSEREHGNGHGRVVVTPASRGGCSLKVLPSRLLVKAAEVARKINPVNAPQAGPMAAVGADLPLDPLRIALLTSKYWGPATRELTVSFMESAPADLRARIVSHLNAWATSGGVSFIETNGTGDIRISRGPGGYWSYLGTDVKLIPTDEPTMNLEGFTMSTPDSEYSRVVRHEAGHTLGFPHEHMRRELVARIDPDKAYAYFLATQGWDKETVDQQVLTPLDDQSIFATPADQTSIMCYQLPSSITRDGQPILGGLDINVTDYVFAGLIYPKFNFEDLEAVRKTKPKPGEDVAASMGQVGVKDWGAARDPQLSM</sequence>
<dbReference type="Gene3D" id="3.40.390.10">
    <property type="entry name" value="Collagenase (Catalytic Domain)"/>
    <property type="match status" value="1"/>
</dbReference>
<dbReference type="EMBL" id="RAVZ01000061">
    <property type="protein sequence ID" value="RKG90055.1"/>
    <property type="molecule type" value="Genomic_DNA"/>
</dbReference>
<dbReference type="SUPFAM" id="SSF55486">
    <property type="entry name" value="Metalloproteases ('zincins'), catalytic domain"/>
    <property type="match status" value="1"/>
</dbReference>
<dbReference type="GO" id="GO:0008237">
    <property type="term" value="F:metallopeptidase activity"/>
    <property type="evidence" value="ECO:0007669"/>
    <property type="project" value="InterPro"/>
</dbReference>
<dbReference type="AlphaFoldDB" id="A0A3A8J3L7"/>
<comment type="caution">
    <text evidence="1">The sequence shown here is derived from an EMBL/GenBank/DDBJ whole genome shotgun (WGS) entry which is preliminary data.</text>
</comment>
<protein>
    <submittedName>
        <fullName evidence="1">Peptidase M12</fullName>
    </submittedName>
</protein>
<gene>
    <name evidence="1" type="ORF">D7V88_11750</name>
</gene>
<name>A0A3A8J3L7_9BACT</name>
<proteinExistence type="predicted"/>
<dbReference type="OrthoDB" id="3669864at2"/>
<organism evidence="1 2">
    <name type="scientific">Corallococcus terminator</name>
    <dbReference type="NCBI Taxonomy" id="2316733"/>
    <lineage>
        <taxon>Bacteria</taxon>
        <taxon>Pseudomonadati</taxon>
        <taxon>Myxococcota</taxon>
        <taxon>Myxococcia</taxon>
        <taxon>Myxococcales</taxon>
        <taxon>Cystobacterineae</taxon>
        <taxon>Myxococcaceae</taxon>
        <taxon>Corallococcus</taxon>
    </lineage>
</organism>
<keyword evidence="2" id="KW-1185">Reference proteome</keyword>
<reference evidence="2" key="1">
    <citation type="submission" date="2018-09" db="EMBL/GenBank/DDBJ databases">
        <authorList>
            <person name="Livingstone P.G."/>
            <person name="Whitworth D.E."/>
        </authorList>
    </citation>
    <scope>NUCLEOTIDE SEQUENCE [LARGE SCALE GENOMIC DNA]</scope>
    <source>
        <strain evidence="2">CA054A</strain>
    </source>
</reference>
<dbReference type="RefSeq" id="WP_147448696.1">
    <property type="nucleotide sequence ID" value="NZ_RAVZ01000061.1"/>
</dbReference>
<evidence type="ECO:0000313" key="2">
    <source>
        <dbReference type="Proteomes" id="UP000268094"/>
    </source>
</evidence>